<name>R9LBB4_9BACL</name>
<dbReference type="InterPro" id="IPR035906">
    <property type="entry name" value="MetI-like_sf"/>
</dbReference>
<evidence type="ECO:0000256" key="2">
    <source>
        <dbReference type="ARBA" id="ARBA00022448"/>
    </source>
</evidence>
<feature type="transmembrane region" description="Helical" evidence="7">
    <location>
        <begin position="12"/>
        <end position="34"/>
    </location>
</feature>
<evidence type="ECO:0000256" key="5">
    <source>
        <dbReference type="ARBA" id="ARBA00022989"/>
    </source>
</evidence>
<dbReference type="PROSITE" id="PS50928">
    <property type="entry name" value="ABC_TM1"/>
    <property type="match status" value="1"/>
</dbReference>
<evidence type="ECO:0000256" key="1">
    <source>
        <dbReference type="ARBA" id="ARBA00004651"/>
    </source>
</evidence>
<evidence type="ECO:0000256" key="4">
    <source>
        <dbReference type="ARBA" id="ARBA00022692"/>
    </source>
</evidence>
<dbReference type="InterPro" id="IPR000515">
    <property type="entry name" value="MetI-like"/>
</dbReference>
<dbReference type="SUPFAM" id="SSF161098">
    <property type="entry name" value="MetI-like"/>
    <property type="match status" value="1"/>
</dbReference>
<keyword evidence="2 7" id="KW-0813">Transport</keyword>
<comment type="subcellular location">
    <subcellularLocation>
        <location evidence="1 7">Cell membrane</location>
        <topology evidence="1 7">Multi-pass membrane protein</topology>
    </subcellularLocation>
</comment>
<dbReference type="GeneID" id="43345413"/>
<organism evidence="9 10">
    <name type="scientific">Paenibacillus barengoltzii G22</name>
    <dbReference type="NCBI Taxonomy" id="1235795"/>
    <lineage>
        <taxon>Bacteria</taxon>
        <taxon>Bacillati</taxon>
        <taxon>Bacillota</taxon>
        <taxon>Bacilli</taxon>
        <taxon>Bacillales</taxon>
        <taxon>Paenibacillaceae</taxon>
        <taxon>Paenibacillus</taxon>
    </lineage>
</organism>
<comment type="similarity">
    <text evidence="7">Belongs to the binding-protein-dependent transport system permease family.</text>
</comment>
<reference evidence="9 10" key="1">
    <citation type="submission" date="2013-04" db="EMBL/GenBank/DDBJ databases">
        <title>The Genome Sequence of Paenibacillus barengoltzii G22.</title>
        <authorList>
            <consortium name="The Broad Institute Genomics Platform"/>
            <consortium name="The Broad Institute Genome Sequencing Center for Infectious Disease"/>
            <person name="Earl A."/>
            <person name="Xavier R."/>
            <person name="Elson C."/>
            <person name="Duck W."/>
            <person name="Walker B."/>
            <person name="Young S."/>
            <person name="Zeng Q."/>
            <person name="Gargeya S."/>
            <person name="Fitzgerald M."/>
            <person name="Haas B."/>
            <person name="Abouelleil A."/>
            <person name="Allen A.W."/>
            <person name="Alvarado L."/>
            <person name="Arachchi H.M."/>
            <person name="Berlin A.M."/>
            <person name="Chapman S.B."/>
            <person name="Gainer-Dewar J."/>
            <person name="Goldberg J."/>
            <person name="Griggs A."/>
            <person name="Gujja S."/>
            <person name="Hansen M."/>
            <person name="Howarth C."/>
            <person name="Imamovic A."/>
            <person name="Ireland A."/>
            <person name="Larimer J."/>
            <person name="McCowan C."/>
            <person name="Murphy C."/>
            <person name="Pearson M."/>
            <person name="Poon T.W."/>
            <person name="Priest M."/>
            <person name="Roberts A."/>
            <person name="Saif S."/>
            <person name="Shea T."/>
            <person name="Sisk P."/>
            <person name="Sykes S."/>
            <person name="Wortman J."/>
            <person name="Nusbaum C."/>
            <person name="Birren B."/>
        </authorList>
    </citation>
    <scope>NUCLEOTIDE SEQUENCE [LARGE SCALE GENOMIC DNA]</scope>
    <source>
        <strain evidence="9 10">G22</strain>
    </source>
</reference>
<keyword evidence="6 7" id="KW-0472">Membrane</keyword>
<dbReference type="Proteomes" id="UP000019598">
    <property type="component" value="Unassembled WGS sequence"/>
</dbReference>
<gene>
    <name evidence="9" type="ORF">C812_02423</name>
</gene>
<dbReference type="GO" id="GO:0055085">
    <property type="term" value="P:transmembrane transport"/>
    <property type="evidence" value="ECO:0007669"/>
    <property type="project" value="InterPro"/>
</dbReference>
<proteinExistence type="inferred from homology"/>
<feature type="transmembrane region" description="Helical" evidence="7">
    <location>
        <begin position="104"/>
        <end position="129"/>
    </location>
</feature>
<evidence type="ECO:0000256" key="7">
    <source>
        <dbReference type="RuleBase" id="RU363032"/>
    </source>
</evidence>
<feature type="transmembrane region" description="Helical" evidence="7">
    <location>
        <begin position="73"/>
        <end position="95"/>
    </location>
</feature>
<evidence type="ECO:0000256" key="3">
    <source>
        <dbReference type="ARBA" id="ARBA00022475"/>
    </source>
</evidence>
<evidence type="ECO:0000313" key="10">
    <source>
        <dbReference type="Proteomes" id="UP000019598"/>
    </source>
</evidence>
<evidence type="ECO:0000259" key="8">
    <source>
        <dbReference type="PROSITE" id="PS50928"/>
    </source>
</evidence>
<protein>
    <recommendedName>
        <fullName evidence="8">ABC transmembrane type-1 domain-containing protein</fullName>
    </recommendedName>
</protein>
<keyword evidence="4 7" id="KW-0812">Transmembrane</keyword>
<dbReference type="EMBL" id="ASSZ01000022">
    <property type="protein sequence ID" value="EOS55843.1"/>
    <property type="molecule type" value="Genomic_DNA"/>
</dbReference>
<evidence type="ECO:0000313" key="9">
    <source>
        <dbReference type="EMBL" id="EOS55843.1"/>
    </source>
</evidence>
<dbReference type="OrthoDB" id="9772609at2"/>
<sequence length="274" mass="31122">MKARSIVAGMKTALLYIILLMFLTPFLLIVMNSFKTTQQFVENPLSLPTRFHFGNYTSAIGKMNFLHGFLNSMIITVVAVFIILIFSAMTGYLFVRFKWKVNSFIFYVMLASLTLPFQVLMIPLVMLYGNLGLLDSKLTLLFMYLGFGVPFGVFTFHGFIKGVPFELEESAFLEGSSRLRTFFQIVLPLLKPVFVTLIVLDILWIWNDYLLPSLVLLSPVHRTLPLSTFNFFSSYSVDFAPLMAGLIMTVIPVLVLYLFLQKQIIKGITEGALK</sequence>
<dbReference type="PANTHER" id="PTHR43744:SF12">
    <property type="entry name" value="ABC TRANSPORTER PERMEASE PROTEIN MG189-RELATED"/>
    <property type="match status" value="1"/>
</dbReference>
<feature type="transmembrane region" description="Helical" evidence="7">
    <location>
        <begin position="239"/>
        <end position="260"/>
    </location>
</feature>
<evidence type="ECO:0000256" key="6">
    <source>
        <dbReference type="ARBA" id="ARBA00023136"/>
    </source>
</evidence>
<feature type="transmembrane region" description="Helical" evidence="7">
    <location>
        <begin position="141"/>
        <end position="160"/>
    </location>
</feature>
<keyword evidence="3" id="KW-1003">Cell membrane</keyword>
<dbReference type="GO" id="GO:0005886">
    <property type="term" value="C:plasma membrane"/>
    <property type="evidence" value="ECO:0007669"/>
    <property type="project" value="UniProtKB-SubCell"/>
</dbReference>
<dbReference type="CDD" id="cd06261">
    <property type="entry name" value="TM_PBP2"/>
    <property type="match status" value="1"/>
</dbReference>
<accession>R9LBB4</accession>
<dbReference type="PATRIC" id="fig|1235795.3.peg.2389"/>
<dbReference type="Pfam" id="PF00528">
    <property type="entry name" value="BPD_transp_1"/>
    <property type="match status" value="1"/>
</dbReference>
<keyword evidence="5 7" id="KW-1133">Transmembrane helix</keyword>
<dbReference type="HOGENOM" id="CLU_016047_1_2_9"/>
<dbReference type="STRING" id="1235795.C812_02423"/>
<dbReference type="Gene3D" id="1.10.3720.10">
    <property type="entry name" value="MetI-like"/>
    <property type="match status" value="1"/>
</dbReference>
<comment type="caution">
    <text evidence="9">The sequence shown here is derived from an EMBL/GenBank/DDBJ whole genome shotgun (WGS) entry which is preliminary data.</text>
</comment>
<feature type="domain" description="ABC transmembrane type-1" evidence="8">
    <location>
        <begin position="69"/>
        <end position="260"/>
    </location>
</feature>
<dbReference type="PANTHER" id="PTHR43744">
    <property type="entry name" value="ABC TRANSPORTER PERMEASE PROTEIN MG189-RELATED-RELATED"/>
    <property type="match status" value="1"/>
</dbReference>
<dbReference type="RefSeq" id="WP_016312887.1">
    <property type="nucleotide sequence ID" value="NZ_KE159653.1"/>
</dbReference>
<feature type="transmembrane region" description="Helical" evidence="7">
    <location>
        <begin position="181"/>
        <end position="206"/>
    </location>
</feature>
<dbReference type="AlphaFoldDB" id="R9LBB4"/>